<evidence type="ECO:0000256" key="3">
    <source>
        <dbReference type="ARBA" id="ARBA00022475"/>
    </source>
</evidence>
<feature type="transmembrane region" description="Helical" evidence="12">
    <location>
        <begin position="59"/>
        <end position="83"/>
    </location>
</feature>
<evidence type="ECO:0000313" key="15">
    <source>
        <dbReference type="Proteomes" id="UP001235939"/>
    </source>
</evidence>
<keyword evidence="3" id="KW-1003">Cell membrane</keyword>
<evidence type="ECO:0000256" key="1">
    <source>
        <dbReference type="ARBA" id="ARBA00004651"/>
    </source>
</evidence>
<dbReference type="SUPFAM" id="SSF81321">
    <property type="entry name" value="Family A G protein-coupled receptor-like"/>
    <property type="match status" value="1"/>
</dbReference>
<evidence type="ECO:0000256" key="2">
    <source>
        <dbReference type="ARBA" id="ARBA00010663"/>
    </source>
</evidence>
<keyword evidence="6 10" id="KW-0297">G-protein coupled receptor</keyword>
<dbReference type="InterPro" id="IPR000276">
    <property type="entry name" value="GPCR_Rhodpsn"/>
</dbReference>
<dbReference type="PANTHER" id="PTHR24228:SF74">
    <property type="entry name" value="G-PROTEIN COUPLED RECEPTORS FAMILY 1 PROFILE DOMAIN-CONTAINING PROTEIN"/>
    <property type="match status" value="1"/>
</dbReference>
<feature type="compositionally biased region" description="Basic and acidic residues" evidence="11">
    <location>
        <begin position="350"/>
        <end position="367"/>
    </location>
</feature>
<feature type="transmembrane region" description="Helical" evidence="12">
    <location>
        <begin position="138"/>
        <end position="162"/>
    </location>
</feature>
<evidence type="ECO:0000256" key="11">
    <source>
        <dbReference type="SAM" id="MobiDB-lite"/>
    </source>
</evidence>
<dbReference type="PROSITE" id="PS00237">
    <property type="entry name" value="G_PROTEIN_RECEP_F1_1"/>
    <property type="match status" value="1"/>
</dbReference>
<dbReference type="SMART" id="SM01381">
    <property type="entry name" value="7TM_GPCR_Srsx"/>
    <property type="match status" value="1"/>
</dbReference>
<keyword evidence="9 10" id="KW-0807">Transducer</keyword>
<organism evidence="14 15">
    <name type="scientific">Cordylochernes scorpioides</name>
    <dbReference type="NCBI Taxonomy" id="51811"/>
    <lineage>
        <taxon>Eukaryota</taxon>
        <taxon>Metazoa</taxon>
        <taxon>Ecdysozoa</taxon>
        <taxon>Arthropoda</taxon>
        <taxon>Chelicerata</taxon>
        <taxon>Arachnida</taxon>
        <taxon>Pseudoscorpiones</taxon>
        <taxon>Cheliferoidea</taxon>
        <taxon>Chernetidae</taxon>
        <taxon>Cordylochernes</taxon>
    </lineage>
</organism>
<keyword evidence="15" id="KW-1185">Reference proteome</keyword>
<keyword evidence="7 12" id="KW-0472">Membrane</keyword>
<comment type="subcellular location">
    <subcellularLocation>
        <location evidence="1">Cell membrane</location>
        <topology evidence="1">Multi-pass membrane protein</topology>
    </subcellularLocation>
</comment>
<dbReference type="Proteomes" id="UP001235939">
    <property type="component" value="Chromosome 04"/>
</dbReference>
<evidence type="ECO:0000256" key="6">
    <source>
        <dbReference type="ARBA" id="ARBA00023040"/>
    </source>
</evidence>
<feature type="transmembrane region" description="Helical" evidence="12">
    <location>
        <begin position="187"/>
        <end position="212"/>
    </location>
</feature>
<evidence type="ECO:0000256" key="10">
    <source>
        <dbReference type="RuleBase" id="RU000688"/>
    </source>
</evidence>
<dbReference type="PROSITE" id="PS50262">
    <property type="entry name" value="G_PROTEIN_RECEP_F1_2"/>
    <property type="match status" value="1"/>
</dbReference>
<evidence type="ECO:0000256" key="9">
    <source>
        <dbReference type="ARBA" id="ARBA00023224"/>
    </source>
</evidence>
<feature type="transmembrane region" description="Helical" evidence="12">
    <location>
        <begin position="239"/>
        <end position="259"/>
    </location>
</feature>
<feature type="transmembrane region" description="Helical" evidence="12">
    <location>
        <begin position="89"/>
        <end position="117"/>
    </location>
</feature>
<evidence type="ECO:0000256" key="5">
    <source>
        <dbReference type="ARBA" id="ARBA00022989"/>
    </source>
</evidence>
<dbReference type="PRINTS" id="PR00237">
    <property type="entry name" value="GPCRRHODOPSN"/>
</dbReference>
<dbReference type="EMBL" id="CP092866">
    <property type="protein sequence ID" value="UYV67158.1"/>
    <property type="molecule type" value="Genomic_DNA"/>
</dbReference>
<evidence type="ECO:0000256" key="4">
    <source>
        <dbReference type="ARBA" id="ARBA00022692"/>
    </source>
</evidence>
<dbReference type="Gene3D" id="1.20.1070.10">
    <property type="entry name" value="Rhodopsin 7-helix transmembrane proteins"/>
    <property type="match status" value="1"/>
</dbReference>
<feature type="region of interest" description="Disordered" evidence="11">
    <location>
        <begin position="342"/>
        <end position="367"/>
    </location>
</feature>
<evidence type="ECO:0000256" key="7">
    <source>
        <dbReference type="ARBA" id="ARBA00023136"/>
    </source>
</evidence>
<keyword evidence="4 10" id="KW-0812">Transmembrane</keyword>
<comment type="similarity">
    <text evidence="2 10">Belongs to the G-protein coupled receptor 1 family.</text>
</comment>
<evidence type="ECO:0000256" key="8">
    <source>
        <dbReference type="ARBA" id="ARBA00023170"/>
    </source>
</evidence>
<feature type="transmembrane region" description="Helical" evidence="12">
    <location>
        <begin position="299"/>
        <end position="319"/>
    </location>
</feature>
<evidence type="ECO:0000256" key="12">
    <source>
        <dbReference type="SAM" id="Phobius"/>
    </source>
</evidence>
<evidence type="ECO:0000259" key="13">
    <source>
        <dbReference type="PROSITE" id="PS50262"/>
    </source>
</evidence>
<name>A0ABY6KEF1_9ARAC</name>
<evidence type="ECO:0000313" key="14">
    <source>
        <dbReference type="EMBL" id="UYV67158.1"/>
    </source>
</evidence>
<reference evidence="14 15" key="1">
    <citation type="submission" date="2022-01" db="EMBL/GenBank/DDBJ databases">
        <title>A chromosomal length assembly of Cordylochernes scorpioides.</title>
        <authorList>
            <person name="Zeh D."/>
            <person name="Zeh J."/>
        </authorList>
    </citation>
    <scope>NUCLEOTIDE SEQUENCE [LARGE SCALE GENOMIC DNA]</scope>
    <source>
        <strain evidence="14">IN4F17</strain>
        <tissue evidence="14">Whole Body</tissue>
    </source>
</reference>
<accession>A0ABY6KEF1</accession>
<keyword evidence="8 10" id="KW-0675">Receptor</keyword>
<proteinExistence type="inferred from homology"/>
<dbReference type="PANTHER" id="PTHR24228">
    <property type="entry name" value="B2 BRADYKININ RECEPTOR/ANGIOTENSIN II RECEPTOR"/>
    <property type="match status" value="1"/>
</dbReference>
<feature type="transmembrane region" description="Helical" evidence="12">
    <location>
        <begin position="20"/>
        <end position="47"/>
    </location>
</feature>
<dbReference type="Pfam" id="PF00001">
    <property type="entry name" value="7tm_1"/>
    <property type="match status" value="1"/>
</dbReference>
<sequence>MEPNATQVARAEDYRMNSHFVNFAIVCIITMIIVGILGNLATIVALWRCPKVRTATTAFIINLSFADLIFCLFCMPFTVSLYIHHDWLHGAVLCVIFPLVRYTNVGLSLMSIVAITVNRCVLIANPAVYCSIYNRRRYVSAMIAFIWLFCFGMMIPTLAGVWGKFGLNKRIHSCTILSVNGSSPKNFLFILGFTLPVVAIVICYLIIFVLLYRSHSRMLAHSHKKEKKTSHLRPDEKRLTAMVLLIFLTFLLCYLPVTVIKVGTLTIAIRSLLSIDIILTISCSVSWQQFHGLPPEMHVLGNLLVYLSACVNPLLYGAVNPQYRQAYRRMFTRMLNMSERTGMTSTGASKPEHTAVPKKDEFVEEKL</sequence>
<gene>
    <name evidence="14" type="ORF">LAZ67_4004141</name>
</gene>
<feature type="domain" description="G-protein coupled receptors family 1 profile" evidence="13">
    <location>
        <begin position="38"/>
        <end position="316"/>
    </location>
</feature>
<dbReference type="InterPro" id="IPR017452">
    <property type="entry name" value="GPCR_Rhodpsn_7TM"/>
</dbReference>
<keyword evidence="5 12" id="KW-1133">Transmembrane helix</keyword>
<protein>
    <recommendedName>
        <fullName evidence="13">G-protein coupled receptors family 1 profile domain-containing protein</fullName>
    </recommendedName>
</protein>